<evidence type="ECO:0000313" key="6">
    <source>
        <dbReference type="Proteomes" id="UP000651837"/>
    </source>
</evidence>
<evidence type="ECO:0000256" key="1">
    <source>
        <dbReference type="SAM" id="Phobius"/>
    </source>
</evidence>
<evidence type="ECO:0000313" key="5">
    <source>
        <dbReference type="Proteomes" id="UP000245667"/>
    </source>
</evidence>
<keyword evidence="1" id="KW-0472">Membrane</keyword>
<evidence type="ECO:0000313" key="4">
    <source>
        <dbReference type="EMBL" id="PWK24000.1"/>
    </source>
</evidence>
<dbReference type="AlphaFoldDB" id="A0A316ELZ1"/>
<keyword evidence="6" id="KW-1185">Reference proteome</keyword>
<dbReference type="EMBL" id="JACWLN010000003">
    <property type="protein sequence ID" value="MBD1260862.1"/>
    <property type="molecule type" value="Genomic_DNA"/>
</dbReference>
<protein>
    <recommendedName>
        <fullName evidence="7">Outer membrane protein with glycine zipper</fullName>
    </recommendedName>
</protein>
<organism evidence="4 5">
    <name type="scientific">Maribacter polysiphoniae</name>
    <dbReference type="NCBI Taxonomy" id="429344"/>
    <lineage>
        <taxon>Bacteria</taxon>
        <taxon>Pseudomonadati</taxon>
        <taxon>Bacteroidota</taxon>
        <taxon>Flavobacteriia</taxon>
        <taxon>Flavobacteriales</taxon>
        <taxon>Flavobacteriaceae</taxon>
        <taxon>Maribacter</taxon>
    </lineage>
</organism>
<gene>
    <name evidence="3" type="ORF">HZY62_09715</name>
    <name evidence="4" type="ORF">LX92_01586</name>
</gene>
<comment type="caution">
    <text evidence="4">The sequence shown here is derived from an EMBL/GenBank/DDBJ whole genome shotgun (WGS) entry which is preliminary data.</text>
</comment>
<keyword evidence="2" id="KW-0732">Signal</keyword>
<dbReference type="RefSeq" id="WP_190263536.1">
    <property type="nucleotide sequence ID" value="NZ_JACWLN010000003.1"/>
</dbReference>
<accession>A0A316ELZ1</accession>
<sequence length="161" mass="17666">MKKGILLLVMCFVTSMAKSQITITEDKPKHFGAGFVIGSVGGYAAHHVFDGNPYWTWAGAVGSSLAAGVTKEAIDKADYGVWDNNDIVFTVLGGIASAVVLDLFLKKSKKRRKYRSCNCYVDALRVPKARNFEYVDITSSRSRDITATLQTQRILQLPGTE</sequence>
<reference evidence="4 5" key="1">
    <citation type="submission" date="2018-05" db="EMBL/GenBank/DDBJ databases">
        <title>Genomic Encyclopedia of Archaeal and Bacterial Type Strains, Phase II (KMG-II): from individual species to whole genera.</title>
        <authorList>
            <person name="Goeker M."/>
        </authorList>
    </citation>
    <scope>NUCLEOTIDE SEQUENCE [LARGE SCALE GENOMIC DNA]</scope>
    <source>
        <strain evidence="4 5">DSM 23514</strain>
    </source>
</reference>
<name>A0A316ELZ1_9FLAO</name>
<reference evidence="3 6" key="2">
    <citation type="submission" date="2020-07" db="EMBL/GenBank/DDBJ databases">
        <title>The draft genome sequence of Maribacter polysiphoniae KCTC 22021.</title>
        <authorList>
            <person name="Mu L."/>
        </authorList>
    </citation>
    <scope>NUCLEOTIDE SEQUENCE [LARGE SCALE GENOMIC DNA]</scope>
    <source>
        <strain evidence="3 6">KCTC 22021</strain>
    </source>
</reference>
<proteinExistence type="predicted"/>
<feature type="chain" id="PRO_5016458453" description="Outer membrane protein with glycine zipper" evidence="2">
    <location>
        <begin position="20"/>
        <end position="161"/>
    </location>
</feature>
<evidence type="ECO:0000256" key="2">
    <source>
        <dbReference type="SAM" id="SignalP"/>
    </source>
</evidence>
<keyword evidence="1" id="KW-0812">Transmembrane</keyword>
<dbReference type="Proteomes" id="UP000651837">
    <property type="component" value="Unassembled WGS sequence"/>
</dbReference>
<keyword evidence="1" id="KW-1133">Transmembrane helix</keyword>
<dbReference type="EMBL" id="QGGQ01000003">
    <property type="protein sequence ID" value="PWK24000.1"/>
    <property type="molecule type" value="Genomic_DNA"/>
</dbReference>
<dbReference type="Proteomes" id="UP000245667">
    <property type="component" value="Unassembled WGS sequence"/>
</dbReference>
<feature type="transmembrane region" description="Helical" evidence="1">
    <location>
        <begin position="87"/>
        <end position="105"/>
    </location>
</feature>
<feature type="signal peptide" evidence="2">
    <location>
        <begin position="1"/>
        <end position="19"/>
    </location>
</feature>
<evidence type="ECO:0000313" key="3">
    <source>
        <dbReference type="EMBL" id="MBD1260862.1"/>
    </source>
</evidence>
<evidence type="ECO:0008006" key="7">
    <source>
        <dbReference type="Google" id="ProtNLM"/>
    </source>
</evidence>